<dbReference type="SUPFAM" id="SSF88659">
    <property type="entry name" value="Sigma3 and sigma4 domains of RNA polymerase sigma factors"/>
    <property type="match status" value="1"/>
</dbReference>
<evidence type="ECO:0000256" key="4">
    <source>
        <dbReference type="ARBA" id="ARBA00023163"/>
    </source>
</evidence>
<dbReference type="Proteomes" id="UP000316095">
    <property type="component" value="Unassembled WGS sequence"/>
</dbReference>
<reference evidence="6 7" key="1">
    <citation type="submission" date="2019-02" db="EMBL/GenBank/DDBJ databases">
        <title>Deep-cultivation of Planctomycetes and their phenomic and genomic characterization uncovers novel biology.</title>
        <authorList>
            <person name="Wiegand S."/>
            <person name="Jogler M."/>
            <person name="Boedeker C."/>
            <person name="Pinto D."/>
            <person name="Vollmers J."/>
            <person name="Rivas-Marin E."/>
            <person name="Kohn T."/>
            <person name="Peeters S.H."/>
            <person name="Heuer A."/>
            <person name="Rast P."/>
            <person name="Oberbeckmann S."/>
            <person name="Bunk B."/>
            <person name="Jeske O."/>
            <person name="Meyerdierks A."/>
            <person name="Storesund J.E."/>
            <person name="Kallscheuer N."/>
            <person name="Luecker S."/>
            <person name="Lage O.M."/>
            <person name="Pohl T."/>
            <person name="Merkel B.J."/>
            <person name="Hornburger P."/>
            <person name="Mueller R.-W."/>
            <person name="Bruemmer F."/>
            <person name="Labrenz M."/>
            <person name="Spormann A.M."/>
            <person name="Op Den Camp H."/>
            <person name="Overmann J."/>
            <person name="Amann R."/>
            <person name="Jetten M.S.M."/>
            <person name="Mascher T."/>
            <person name="Medema M.H."/>
            <person name="Devos D.P."/>
            <person name="Kaster A.-K."/>
            <person name="Ovreas L."/>
            <person name="Rohde M."/>
            <person name="Galperin M.Y."/>
            <person name="Jogler C."/>
        </authorList>
    </citation>
    <scope>NUCLEOTIDE SEQUENCE [LARGE SCALE GENOMIC DNA]</scope>
    <source>
        <strain evidence="6 7">Pan54</strain>
    </source>
</reference>
<organism evidence="6 7">
    <name type="scientific">Rubinisphaera italica</name>
    <dbReference type="NCBI Taxonomy" id="2527969"/>
    <lineage>
        <taxon>Bacteria</taxon>
        <taxon>Pseudomonadati</taxon>
        <taxon>Planctomycetota</taxon>
        <taxon>Planctomycetia</taxon>
        <taxon>Planctomycetales</taxon>
        <taxon>Planctomycetaceae</taxon>
        <taxon>Rubinisphaera</taxon>
    </lineage>
</organism>
<dbReference type="InterPro" id="IPR013324">
    <property type="entry name" value="RNA_pol_sigma_r3/r4-like"/>
</dbReference>
<keyword evidence="3" id="KW-0731">Sigma factor</keyword>
<dbReference type="RefSeq" id="WP_146505664.1">
    <property type="nucleotide sequence ID" value="NZ_SJPG01000001.1"/>
</dbReference>
<keyword evidence="2" id="KW-0805">Transcription regulation</keyword>
<comment type="caution">
    <text evidence="6">The sequence shown here is derived from an EMBL/GenBank/DDBJ whole genome shotgun (WGS) entry which is preliminary data.</text>
</comment>
<dbReference type="PANTHER" id="PTHR43133:SF51">
    <property type="entry name" value="RNA POLYMERASE SIGMA FACTOR"/>
    <property type="match status" value="1"/>
</dbReference>
<dbReference type="InterPro" id="IPR039425">
    <property type="entry name" value="RNA_pol_sigma-70-like"/>
</dbReference>
<dbReference type="PANTHER" id="PTHR43133">
    <property type="entry name" value="RNA POLYMERASE ECF-TYPE SIGMA FACTO"/>
    <property type="match status" value="1"/>
</dbReference>
<keyword evidence="7" id="KW-1185">Reference proteome</keyword>
<dbReference type="GO" id="GO:0006352">
    <property type="term" value="P:DNA-templated transcription initiation"/>
    <property type="evidence" value="ECO:0007669"/>
    <property type="project" value="InterPro"/>
</dbReference>
<evidence type="ECO:0000256" key="2">
    <source>
        <dbReference type="ARBA" id="ARBA00023015"/>
    </source>
</evidence>
<dbReference type="InterPro" id="IPR013325">
    <property type="entry name" value="RNA_pol_sigma_r2"/>
</dbReference>
<dbReference type="Pfam" id="PF08281">
    <property type="entry name" value="Sigma70_r4_2"/>
    <property type="match status" value="1"/>
</dbReference>
<accession>A0A5C5XPB4</accession>
<dbReference type="GO" id="GO:0003677">
    <property type="term" value="F:DNA binding"/>
    <property type="evidence" value="ECO:0007669"/>
    <property type="project" value="InterPro"/>
</dbReference>
<evidence type="ECO:0000256" key="3">
    <source>
        <dbReference type="ARBA" id="ARBA00023082"/>
    </source>
</evidence>
<feature type="domain" description="RNA polymerase sigma factor 70 region 4 type 2" evidence="5">
    <location>
        <begin position="132"/>
        <end position="182"/>
    </location>
</feature>
<protein>
    <submittedName>
        <fullName evidence="6">RNA polymerase sigma factor</fullName>
    </submittedName>
</protein>
<evidence type="ECO:0000313" key="7">
    <source>
        <dbReference type="Proteomes" id="UP000316095"/>
    </source>
</evidence>
<dbReference type="EMBL" id="SJPG01000001">
    <property type="protein sequence ID" value="TWT63895.1"/>
    <property type="molecule type" value="Genomic_DNA"/>
</dbReference>
<dbReference type="Gene3D" id="1.10.10.10">
    <property type="entry name" value="Winged helix-like DNA-binding domain superfamily/Winged helix DNA-binding domain"/>
    <property type="match status" value="1"/>
</dbReference>
<dbReference type="InterPro" id="IPR013249">
    <property type="entry name" value="RNA_pol_sigma70_r4_t2"/>
</dbReference>
<name>A0A5C5XPB4_9PLAN</name>
<dbReference type="Gene3D" id="1.10.1740.10">
    <property type="match status" value="1"/>
</dbReference>
<keyword evidence="4" id="KW-0804">Transcription</keyword>
<comment type="similarity">
    <text evidence="1">Belongs to the sigma-70 factor family. ECF subfamily.</text>
</comment>
<gene>
    <name evidence="6" type="ORF">Pan54_46540</name>
</gene>
<sequence length="188" mass="21721">MALTPLDRDLIARCLRREPAAWQKFIDRFLALFVHAIRHTADCQSYRLTDEDIDEIASEIMTTIVANEFQVLRQFRGKSSLATYLAVIARRVCVRDISRRRKQSTVPITENTDHEKSVTNGHSIERELINRDQLEHLIGSLSMHEGKIVRAYHLDGLSYAEISKRYNIPENSIGPVLTRAREYMKRIG</sequence>
<evidence type="ECO:0000313" key="6">
    <source>
        <dbReference type="EMBL" id="TWT63895.1"/>
    </source>
</evidence>
<proteinExistence type="inferred from homology"/>
<dbReference type="OrthoDB" id="260857at2"/>
<dbReference type="SUPFAM" id="SSF88946">
    <property type="entry name" value="Sigma2 domain of RNA polymerase sigma factors"/>
    <property type="match status" value="1"/>
</dbReference>
<dbReference type="InterPro" id="IPR014284">
    <property type="entry name" value="RNA_pol_sigma-70_dom"/>
</dbReference>
<evidence type="ECO:0000259" key="5">
    <source>
        <dbReference type="Pfam" id="PF08281"/>
    </source>
</evidence>
<dbReference type="GO" id="GO:0016987">
    <property type="term" value="F:sigma factor activity"/>
    <property type="evidence" value="ECO:0007669"/>
    <property type="project" value="UniProtKB-KW"/>
</dbReference>
<dbReference type="NCBIfam" id="TIGR02937">
    <property type="entry name" value="sigma70-ECF"/>
    <property type="match status" value="1"/>
</dbReference>
<dbReference type="AlphaFoldDB" id="A0A5C5XPB4"/>
<dbReference type="InterPro" id="IPR036388">
    <property type="entry name" value="WH-like_DNA-bd_sf"/>
</dbReference>
<evidence type="ECO:0000256" key="1">
    <source>
        <dbReference type="ARBA" id="ARBA00010641"/>
    </source>
</evidence>